<keyword evidence="2 5" id="KW-0813">Transport</keyword>
<keyword evidence="4" id="KW-0732">Signal</keyword>
<evidence type="ECO:0000256" key="3">
    <source>
        <dbReference type="ARBA" id="ARBA00022723"/>
    </source>
</evidence>
<dbReference type="PRINTS" id="PR00691">
    <property type="entry name" value="ADHESINB"/>
</dbReference>
<dbReference type="EMBL" id="AAUV01000059">
    <property type="protein sequence ID" value="EAV38943.1"/>
    <property type="molecule type" value="Genomic_DNA"/>
</dbReference>
<keyword evidence="6" id="KW-0472">Membrane</keyword>
<evidence type="ECO:0000313" key="7">
    <source>
        <dbReference type="EMBL" id="EAV38943.1"/>
    </source>
</evidence>
<dbReference type="HOGENOM" id="CLU_016838_0_0_9"/>
<comment type="caution">
    <text evidence="7">The sequence shown here is derived from an EMBL/GenBank/DDBJ whole genome shotgun (WGS) entry which is preliminary data.</text>
</comment>
<name>A0NKQ3_OENOE</name>
<dbReference type="InterPro" id="IPR050492">
    <property type="entry name" value="Bact_metal-bind_prot9"/>
</dbReference>
<keyword evidence="6" id="KW-1133">Transmembrane helix</keyword>
<keyword evidence="3" id="KW-0479">Metal-binding</keyword>
<dbReference type="Pfam" id="PF01297">
    <property type="entry name" value="ZnuA"/>
    <property type="match status" value="1"/>
</dbReference>
<dbReference type="PANTHER" id="PTHR42953">
    <property type="entry name" value="HIGH-AFFINITY ZINC UPTAKE SYSTEM PROTEIN ZNUA-RELATED"/>
    <property type="match status" value="1"/>
</dbReference>
<comment type="similarity">
    <text evidence="5">Belongs to the bacterial solute-binding protein 9 family.</text>
</comment>
<dbReference type="Gene3D" id="3.40.50.1980">
    <property type="entry name" value="Nitrogenase molybdenum iron protein domain"/>
    <property type="match status" value="2"/>
</dbReference>
<feature type="transmembrane region" description="Helical" evidence="6">
    <location>
        <begin position="21"/>
        <end position="41"/>
    </location>
</feature>
<accession>A0NKQ3</accession>
<comment type="subcellular location">
    <subcellularLocation>
        <location evidence="1">Cell envelope</location>
    </subcellularLocation>
</comment>
<dbReference type="PANTHER" id="PTHR42953:SF1">
    <property type="entry name" value="METAL-BINDING PROTEIN HI_0362-RELATED"/>
    <property type="match status" value="1"/>
</dbReference>
<keyword evidence="6" id="KW-0812">Transmembrane</keyword>
<dbReference type="GO" id="GO:0007155">
    <property type="term" value="P:cell adhesion"/>
    <property type="evidence" value="ECO:0007669"/>
    <property type="project" value="InterPro"/>
</dbReference>
<evidence type="ECO:0000256" key="5">
    <source>
        <dbReference type="RuleBase" id="RU003512"/>
    </source>
</evidence>
<sequence>MVGIQKYLGENYVCEQNYKHLIIFVLTMLTILSSNFFGSLGEVNAAKLSSSKTSKIKVVASVDFYGEAAKAVLGNKGTVTSVIKNPSIDPHDYQPTSNVAKKVSEANFVLYNGIGYDTWMTKLAKNSKDVVSIRVGEDLLGKKDGDNPHLWYQSKTMPKLANYLAKRFGEVQPKNKKYFQKNAKKFVKSLKPIQSKIKQLSKNSKGKLVDVSEPVFDYTLKELGYKEHNTHFAKSVEDSTDPSPKDIKAMQNDVKNRKIAFFVENTQATDKIVGNIVKIAKAHNVPVLKVTETMPKGKTYKEWMMDQLNQLEKIQKQEK</sequence>
<dbReference type="GO" id="GO:0030001">
    <property type="term" value="P:metal ion transport"/>
    <property type="evidence" value="ECO:0007669"/>
    <property type="project" value="InterPro"/>
</dbReference>
<evidence type="ECO:0000256" key="1">
    <source>
        <dbReference type="ARBA" id="ARBA00004196"/>
    </source>
</evidence>
<evidence type="ECO:0000313" key="8">
    <source>
        <dbReference type="Proteomes" id="UP000003346"/>
    </source>
</evidence>
<gene>
    <name evidence="7" type="ORF">OENOO_64059</name>
</gene>
<dbReference type="PRINTS" id="PR00690">
    <property type="entry name" value="ADHESNFAMILY"/>
</dbReference>
<dbReference type="InterPro" id="IPR006127">
    <property type="entry name" value="ZnuA-like"/>
</dbReference>
<proteinExistence type="inferred from homology"/>
<evidence type="ECO:0000256" key="6">
    <source>
        <dbReference type="SAM" id="Phobius"/>
    </source>
</evidence>
<organism evidence="7 8">
    <name type="scientific">Oenococcus oeni ATCC BAA-1163</name>
    <dbReference type="NCBI Taxonomy" id="379360"/>
    <lineage>
        <taxon>Bacteria</taxon>
        <taxon>Bacillati</taxon>
        <taxon>Bacillota</taxon>
        <taxon>Bacilli</taxon>
        <taxon>Lactobacillales</taxon>
        <taxon>Lactobacillaceae</taxon>
        <taxon>Oenococcus</taxon>
    </lineage>
</organism>
<dbReference type="Proteomes" id="UP000003346">
    <property type="component" value="Unassembled WGS sequence"/>
</dbReference>
<evidence type="ECO:0000256" key="2">
    <source>
        <dbReference type="ARBA" id="ARBA00022448"/>
    </source>
</evidence>
<protein>
    <submittedName>
        <fullName evidence="7">Manganese ABC transporter, manganese-binding adhesion liporotein</fullName>
    </submittedName>
</protein>
<reference evidence="7 8" key="1">
    <citation type="submission" date="2006-11" db="EMBL/GenBank/DDBJ databases">
        <authorList>
            <consortium name="Laboratoire de Microbiologie (Universite Bourgogne)"/>
            <consortium name="GENOME Express"/>
            <consortium name="UMR Oenologie Ampelologie (Universite Bordeaux 2)"/>
            <person name="Guzzo J."/>
        </authorList>
    </citation>
    <scope>NUCLEOTIDE SEQUENCE [LARGE SCALE GENOMIC DNA]</scope>
    <source>
        <strain evidence="7 8">ATCC BAA-1163</strain>
    </source>
</reference>
<dbReference type="InterPro" id="IPR006128">
    <property type="entry name" value="Lipoprotein_PsaA-like"/>
</dbReference>
<dbReference type="InterPro" id="IPR006129">
    <property type="entry name" value="AdhesinB"/>
</dbReference>
<dbReference type="CDD" id="cd01020">
    <property type="entry name" value="TroA_b"/>
    <property type="match status" value="1"/>
</dbReference>
<evidence type="ECO:0000256" key="4">
    <source>
        <dbReference type="ARBA" id="ARBA00022729"/>
    </source>
</evidence>
<dbReference type="AlphaFoldDB" id="A0NKQ3"/>
<dbReference type="GO" id="GO:0046872">
    <property type="term" value="F:metal ion binding"/>
    <property type="evidence" value="ECO:0007669"/>
    <property type="project" value="UniProtKB-KW"/>
</dbReference>
<dbReference type="SUPFAM" id="SSF53807">
    <property type="entry name" value="Helical backbone' metal receptor"/>
    <property type="match status" value="1"/>
</dbReference>
<dbReference type="GO" id="GO:0030313">
    <property type="term" value="C:cell envelope"/>
    <property type="evidence" value="ECO:0007669"/>
    <property type="project" value="UniProtKB-SubCell"/>
</dbReference>